<organism evidence="3 4">
    <name type="scientific">Geodermatophilus maliterrae</name>
    <dbReference type="NCBI Taxonomy" id="3162531"/>
    <lineage>
        <taxon>Bacteria</taxon>
        <taxon>Bacillati</taxon>
        <taxon>Actinomycetota</taxon>
        <taxon>Actinomycetes</taxon>
        <taxon>Geodermatophilales</taxon>
        <taxon>Geodermatophilaceae</taxon>
        <taxon>Geodermatophilus</taxon>
    </lineage>
</organism>
<gene>
    <name evidence="3" type="ORF">ABQ292_03945</name>
</gene>
<name>A0ABV3XAE7_9ACTN</name>
<protein>
    <recommendedName>
        <fullName evidence="5">DUF5667 domain-containing protein</fullName>
    </recommendedName>
</protein>
<evidence type="ECO:0008006" key="5">
    <source>
        <dbReference type="Google" id="ProtNLM"/>
    </source>
</evidence>
<evidence type="ECO:0000313" key="4">
    <source>
        <dbReference type="Proteomes" id="UP001560045"/>
    </source>
</evidence>
<proteinExistence type="predicted"/>
<evidence type="ECO:0000256" key="2">
    <source>
        <dbReference type="SAM" id="Phobius"/>
    </source>
</evidence>
<dbReference type="Proteomes" id="UP001560045">
    <property type="component" value="Unassembled WGS sequence"/>
</dbReference>
<reference evidence="3 4" key="1">
    <citation type="submission" date="2024-06" db="EMBL/GenBank/DDBJ databases">
        <title>Draft genome sequence of Geodermatophilus badlandi, a novel member of the Geodermatophilaceae isolated from badland sedimentary rocks in the Red desert, Wyoming, USA.</title>
        <authorList>
            <person name="Ben Tekaya S."/>
            <person name="Nouioui I."/>
            <person name="Flores G.M."/>
            <person name="Shaal M.N."/>
            <person name="Bredoire F."/>
            <person name="Basile F."/>
            <person name="Van Diepen L."/>
            <person name="Ward N.L."/>
        </authorList>
    </citation>
    <scope>NUCLEOTIDE SEQUENCE [LARGE SCALE GENOMIC DNA]</scope>
    <source>
        <strain evidence="3 4">WL48A</strain>
    </source>
</reference>
<feature type="compositionally biased region" description="Pro residues" evidence="1">
    <location>
        <begin position="343"/>
        <end position="353"/>
    </location>
</feature>
<keyword evidence="2" id="KW-0472">Membrane</keyword>
<sequence>MSPRHGVAGGSRRASVHDREEAVEARLRALATDLDDEPAAGFRAATRARLVAMAAVRSPEPVPRRGLRALVSPHRPAGRWRARLIAAVTGAALAATALGALVALSADAGPGDVLYGLKRGTEQTRLALAGDERGMTLLGFATTRLQELGELVDGATGRPPADLVRDTLATMDAQTVEGAALVLSSAVDADDAATLTVLSGWAQEQEQGLSELQLALPADAGTATGHSLDLVTDVGSRAGELQTALECPTGPPTAGTDEIGPLPASCKAPPPAPATPSAGLADPGLPTDEQPAGEETPAPSSEAPAPTTPSGSGGGGPAGAGPSPAPTGGGTPVPTTAPSVPGGEPPVPSPPLPDEGDDGPTSTAPAPVPQEPSGPVLDTPLPVCVWPLVC</sequence>
<dbReference type="RefSeq" id="WP_369203433.1">
    <property type="nucleotide sequence ID" value="NZ_JBFNXQ010000007.1"/>
</dbReference>
<evidence type="ECO:0000256" key="1">
    <source>
        <dbReference type="SAM" id="MobiDB-lite"/>
    </source>
</evidence>
<comment type="caution">
    <text evidence="3">The sequence shown here is derived from an EMBL/GenBank/DDBJ whole genome shotgun (WGS) entry which is preliminary data.</text>
</comment>
<evidence type="ECO:0000313" key="3">
    <source>
        <dbReference type="EMBL" id="MEX5717519.1"/>
    </source>
</evidence>
<keyword evidence="2" id="KW-0812">Transmembrane</keyword>
<accession>A0ABV3XAE7</accession>
<feature type="compositionally biased region" description="Low complexity" evidence="1">
    <location>
        <begin position="332"/>
        <end position="342"/>
    </location>
</feature>
<feature type="region of interest" description="Disordered" evidence="1">
    <location>
        <begin position="244"/>
        <end position="381"/>
    </location>
</feature>
<keyword evidence="4" id="KW-1185">Reference proteome</keyword>
<feature type="transmembrane region" description="Helical" evidence="2">
    <location>
        <begin position="84"/>
        <end position="104"/>
    </location>
</feature>
<keyword evidence="2" id="KW-1133">Transmembrane helix</keyword>
<feature type="compositionally biased region" description="Low complexity" evidence="1">
    <location>
        <begin position="293"/>
        <end position="310"/>
    </location>
</feature>
<dbReference type="EMBL" id="JBFNXQ010000007">
    <property type="protein sequence ID" value="MEX5717519.1"/>
    <property type="molecule type" value="Genomic_DNA"/>
</dbReference>